<sequence length="529" mass="57041">MGLEWDLDTIIAILSIVVPLAAFGWEFGVVGRKRLGYRVQMDTLATDTAHAPYAGVLRELDDDHGSTLTDPSFVLLRIENAGWQPIVEGDYLTSESDKTGIRVTFQHRRVAGAVVTEPSQPELRDFFTEDVGGFGYGEENGAGLIRLPKVKLNRRAHYKVLAVLESTSGDQRQDFPDPVFRADVSGGNGRGLLSRFVKFKMARTESHRFASRPGWVFVTLLALGVLIQAGTLTLSPEPPPKDCVGGTLHLHGSTAFEPAVRKAAEAYRARCAAAGVRIPVTDDTFRGSTEGLTDLDRAGKDAGIEPGDGLSDHLAFSDGKALGNHPRLLSRPLAYLPYTLVVNEDAGVENLRAEEVRAIYAGKVKRWSEVGGSDLPIHLVSRHRGSGTRTALVERVLGRREPVAPTVSDCTALTPAAWGACEVGTTGTLLDMTAAVPGALGHSEVSSAERQDGVVLLRIDDQEPTLTGVEEGDYPYWQTEYAYSYGRAPDGSIAQAFLGFLTVEAGRETLGPYARLCSEVDKPGLCEPS</sequence>
<keyword evidence="1" id="KW-0732">Signal</keyword>
<keyword evidence="2" id="KW-1133">Transmembrane helix</keyword>
<organism evidence="4 5">
    <name type="scientific">Streptomyces pharetrae CZA14</name>
    <dbReference type="NCBI Taxonomy" id="1144883"/>
    <lineage>
        <taxon>Bacteria</taxon>
        <taxon>Bacillati</taxon>
        <taxon>Actinomycetota</taxon>
        <taxon>Actinomycetes</taxon>
        <taxon>Kitasatosporales</taxon>
        <taxon>Streptomycetaceae</taxon>
        <taxon>Streptomyces</taxon>
    </lineage>
</organism>
<evidence type="ECO:0000259" key="3">
    <source>
        <dbReference type="Pfam" id="PF12849"/>
    </source>
</evidence>
<feature type="transmembrane region" description="Helical" evidence="2">
    <location>
        <begin position="12"/>
        <end position="31"/>
    </location>
</feature>
<evidence type="ECO:0000256" key="2">
    <source>
        <dbReference type="SAM" id="Phobius"/>
    </source>
</evidence>
<proteinExistence type="predicted"/>
<keyword evidence="2" id="KW-0472">Membrane</keyword>
<protein>
    <recommendedName>
        <fullName evidence="3">PBP domain-containing protein</fullName>
    </recommendedName>
</protein>
<dbReference type="PANTHER" id="PTHR30570:SF1">
    <property type="entry name" value="PHOSPHATE-BINDING PROTEIN PSTS"/>
    <property type="match status" value="1"/>
</dbReference>
<feature type="domain" description="PBP" evidence="3">
    <location>
        <begin position="240"/>
        <end position="502"/>
    </location>
</feature>
<evidence type="ECO:0000256" key="1">
    <source>
        <dbReference type="ARBA" id="ARBA00022729"/>
    </source>
</evidence>
<dbReference type="InterPro" id="IPR050811">
    <property type="entry name" value="Phosphate_ABC_transporter"/>
</dbReference>
<reference evidence="4 5" key="1">
    <citation type="submission" date="2016-12" db="EMBL/GenBank/DDBJ databases">
        <title>Genome Mining:The Detection of Biosynthetic Gene Clusters to Aid in the Expression of Curamycin A produced by Streptomyces sp. strain CZA14.</title>
        <authorList>
            <person name="Durrell K.A."/>
            <person name="Kirby B.M."/>
            <person name="Khan W."/>
            <person name="Mthethwa T."/>
            <person name="Le Roes-Hill M."/>
        </authorList>
    </citation>
    <scope>NUCLEOTIDE SEQUENCE [LARGE SCALE GENOMIC DNA]</scope>
    <source>
        <strain evidence="4 5">CZA14</strain>
    </source>
</reference>
<name>A0ABX3YEH2_9ACTN</name>
<dbReference type="Pfam" id="PF12849">
    <property type="entry name" value="PBP_like_2"/>
    <property type="match status" value="1"/>
</dbReference>
<comment type="caution">
    <text evidence="4">The sequence shown here is derived from an EMBL/GenBank/DDBJ whole genome shotgun (WGS) entry which is preliminary data.</text>
</comment>
<dbReference type="EMBL" id="MRYD01000142">
    <property type="protein sequence ID" value="OSZ58133.1"/>
    <property type="molecule type" value="Genomic_DNA"/>
</dbReference>
<evidence type="ECO:0000313" key="5">
    <source>
        <dbReference type="Proteomes" id="UP000194266"/>
    </source>
</evidence>
<accession>A0ABX3YEH2</accession>
<keyword evidence="2" id="KW-0812">Transmembrane</keyword>
<feature type="transmembrane region" description="Helical" evidence="2">
    <location>
        <begin position="215"/>
        <end position="234"/>
    </location>
</feature>
<dbReference type="PANTHER" id="PTHR30570">
    <property type="entry name" value="PERIPLASMIC PHOSPHATE BINDING COMPONENT OF PHOSPHATE ABC TRANSPORTER"/>
    <property type="match status" value="1"/>
</dbReference>
<gene>
    <name evidence="4" type="ORF">OQI_23465</name>
</gene>
<dbReference type="SUPFAM" id="SSF53850">
    <property type="entry name" value="Periplasmic binding protein-like II"/>
    <property type="match status" value="1"/>
</dbReference>
<dbReference type="Gene3D" id="3.40.190.10">
    <property type="entry name" value="Periplasmic binding protein-like II"/>
    <property type="match status" value="2"/>
</dbReference>
<dbReference type="Proteomes" id="UP000194266">
    <property type="component" value="Unassembled WGS sequence"/>
</dbReference>
<keyword evidence="5" id="KW-1185">Reference proteome</keyword>
<evidence type="ECO:0000313" key="4">
    <source>
        <dbReference type="EMBL" id="OSZ58133.1"/>
    </source>
</evidence>
<dbReference type="InterPro" id="IPR024370">
    <property type="entry name" value="PBP_domain"/>
</dbReference>